<dbReference type="InterPro" id="IPR041682">
    <property type="entry name" value="AAA_14"/>
</dbReference>
<evidence type="ECO:0000313" key="3">
    <source>
        <dbReference type="Proteomes" id="UP000229784"/>
    </source>
</evidence>
<dbReference type="Gene3D" id="3.40.50.300">
    <property type="entry name" value="P-loop containing nucleotide triphosphate hydrolases"/>
    <property type="match status" value="1"/>
</dbReference>
<name>A0A2M6XU97_9BACT</name>
<evidence type="ECO:0000259" key="1">
    <source>
        <dbReference type="SMART" id="SM00382"/>
    </source>
</evidence>
<dbReference type="SUPFAM" id="SSF52540">
    <property type="entry name" value="P-loop containing nucleoside triphosphate hydrolases"/>
    <property type="match status" value="1"/>
</dbReference>
<dbReference type="EMBL" id="PEXQ01000050">
    <property type="protein sequence ID" value="PIU15135.1"/>
    <property type="molecule type" value="Genomic_DNA"/>
</dbReference>
<organism evidence="2 3">
    <name type="scientific">bacterium (Candidatus Gribaldobacteria) CG08_land_8_20_14_0_20_39_15</name>
    <dbReference type="NCBI Taxonomy" id="2014273"/>
    <lineage>
        <taxon>Bacteria</taxon>
        <taxon>Candidatus Gribaldobacteria</taxon>
    </lineage>
</organism>
<gene>
    <name evidence="2" type="ORF">COT20_02100</name>
</gene>
<proteinExistence type="predicted"/>
<dbReference type="InterPro" id="IPR025420">
    <property type="entry name" value="DUF4143"/>
</dbReference>
<dbReference type="InterPro" id="IPR003593">
    <property type="entry name" value="AAA+_ATPase"/>
</dbReference>
<dbReference type="SMART" id="SM00382">
    <property type="entry name" value="AAA"/>
    <property type="match status" value="1"/>
</dbReference>
<dbReference type="AlphaFoldDB" id="A0A2M6XU97"/>
<dbReference type="PANTHER" id="PTHR33295:SF18">
    <property type="entry name" value="AAA+ ATPASE DOMAIN-CONTAINING PROTEIN"/>
    <property type="match status" value="1"/>
</dbReference>
<sequence length="449" mass="52003">MDIQEILFQLNPWWSGTFKSDFYRRDFYLKKIQELLSLPHIVVVAGARRAGKTTLMKLAIKELIEQGKNPKDIFYFSLDDPLLLVEAGKEKFLETILHQYEIIRGKPLDVNAIIFIDEIQSIDNWPLWLKRYYDQDKVKFVVSGSTASLIRGKHTELTGRSLNLEIYPFDFRELCALRLNIQGAALKDFSFESFQTLKNDTASKAKEIKILFEQYIEQGGYPEASIESDSQKQKIILTNYYNQILYRDVVKTFKIKETIILENLAVYLLQNIAQKFSFRNIAKTLDTNVQTVIAFIGYLATSYLFNVLQFYGTSLKTTLKKDKKFYCLDNGLRNAVVGHKDLDKGFLVENIVFNHLRQHFEKIGFWHNTKQQELDFVAKRNGQVLSIEVKYSDQKLVPDNFGGLFDFLETKRGQGSLALILTADTLKQEMVNGKRIIFVPVWLFCLAIV</sequence>
<dbReference type="Pfam" id="PF13635">
    <property type="entry name" value="DUF4143"/>
    <property type="match status" value="1"/>
</dbReference>
<protein>
    <recommendedName>
        <fullName evidence="1">AAA+ ATPase domain-containing protein</fullName>
    </recommendedName>
</protein>
<feature type="domain" description="AAA+ ATPase" evidence="1">
    <location>
        <begin position="38"/>
        <end position="200"/>
    </location>
</feature>
<reference evidence="3" key="1">
    <citation type="submission" date="2017-09" db="EMBL/GenBank/DDBJ databases">
        <title>Depth-based differentiation of microbial function through sediment-hosted aquifers and enrichment of novel symbionts in the deep terrestrial subsurface.</title>
        <authorList>
            <person name="Probst A.J."/>
            <person name="Ladd B."/>
            <person name="Jarett J.K."/>
            <person name="Geller-Mcgrath D.E."/>
            <person name="Sieber C.M.K."/>
            <person name="Emerson J.B."/>
            <person name="Anantharaman K."/>
            <person name="Thomas B.C."/>
            <person name="Malmstrom R."/>
            <person name="Stieglmeier M."/>
            <person name="Klingl A."/>
            <person name="Woyke T."/>
            <person name="Ryan C.M."/>
            <person name="Banfield J.F."/>
        </authorList>
    </citation>
    <scope>NUCLEOTIDE SEQUENCE [LARGE SCALE GENOMIC DNA]</scope>
</reference>
<dbReference type="Proteomes" id="UP000229784">
    <property type="component" value="Unassembled WGS sequence"/>
</dbReference>
<comment type="caution">
    <text evidence="2">The sequence shown here is derived from an EMBL/GenBank/DDBJ whole genome shotgun (WGS) entry which is preliminary data.</text>
</comment>
<dbReference type="PANTHER" id="PTHR33295">
    <property type="entry name" value="ATPASE"/>
    <property type="match status" value="1"/>
</dbReference>
<evidence type="ECO:0000313" key="2">
    <source>
        <dbReference type="EMBL" id="PIU15135.1"/>
    </source>
</evidence>
<dbReference type="InterPro" id="IPR027417">
    <property type="entry name" value="P-loop_NTPase"/>
</dbReference>
<dbReference type="Pfam" id="PF13173">
    <property type="entry name" value="AAA_14"/>
    <property type="match status" value="1"/>
</dbReference>
<accession>A0A2M6XU97</accession>